<dbReference type="Proteomes" id="UP000019487">
    <property type="component" value="Unassembled WGS sequence"/>
</dbReference>
<proteinExistence type="predicted"/>
<organism evidence="1 2">
    <name type="scientific">Sclerotinia borealis (strain F-4128)</name>
    <dbReference type="NCBI Taxonomy" id="1432307"/>
    <lineage>
        <taxon>Eukaryota</taxon>
        <taxon>Fungi</taxon>
        <taxon>Dikarya</taxon>
        <taxon>Ascomycota</taxon>
        <taxon>Pezizomycotina</taxon>
        <taxon>Leotiomycetes</taxon>
        <taxon>Helotiales</taxon>
        <taxon>Sclerotiniaceae</taxon>
        <taxon>Sclerotinia</taxon>
    </lineage>
</organism>
<accession>W9CQI6</accession>
<dbReference type="HOGENOM" id="CLU_388283_0_0_1"/>
<keyword evidence="2" id="KW-1185">Reference proteome</keyword>
<evidence type="ECO:0000313" key="2">
    <source>
        <dbReference type="Proteomes" id="UP000019487"/>
    </source>
</evidence>
<sequence>MSLSKPVRKCPSNCRGCSTLAAMGGGYFPNQPAGSPLGQCFASAQAAGFINTSLSANLNADLMPAPLSIPAKSAKRPVGKPLRTPPPAFLESSLERIAAISAVVEGYENLMKSIDFEGVAQQLAIDHASKAKVAQAADMIELTTNEPQGFDTALCFSPSFNENFNGPEDPRYPLGHTYLPSGVAPLLNDHLFTITTCEEKFATSFVGLNALLMYNAYREFGFDMGILEVRGEWEMAGVMRWSFSLGKNRHMDQVKKVLEKVCINEDAALDRLNTLCILRENDNLDMLVESQSAGMGSSFQEVVKKAVEKTVEKAVKNVDGGERSRQRLVDGPLNTEAVLRMIKKVVELKFDPVDWQGPDWIGSAARISALPSRQRPLQSSRHMNGVSIKDYFEDENDETSCTTYVRLAPTKQLDFSWYERRNDDDRPEHGWPQHVRWTANDGKISEFSMQKIHDNLAGKFSALKKRLIDETNAADVTLTSLQSFWRNTAREMNVFGWFWDEEKRILVQGYRGIDEYEKNCDWIDQQLRQWKQCVEDELVASHMAVKSGNLTKEVKHTLIGEHLLRQWKGGPGMMVSKTPSDETMEGSLLGPHTTDGTSHINYLSVRIAVATRQIHEIERHWSPDTAADEIVEARGALVDHVEALEGLKLDIEEGQEDDKVQSLIFKDKKTRRELKLWAKERREEMRLWEKGPREENAEQNFNFKELRASQSMEEAMKLMDEMCNHNGAA</sequence>
<name>W9CQI6_SCLBF</name>
<comment type="caution">
    <text evidence="1">The sequence shown here is derived from an EMBL/GenBank/DDBJ whole genome shotgun (WGS) entry which is preliminary data.</text>
</comment>
<dbReference type="AlphaFoldDB" id="W9CQI6"/>
<dbReference type="EMBL" id="AYSA01000024">
    <property type="protein sequence ID" value="ESZ99097.1"/>
    <property type="molecule type" value="Genomic_DNA"/>
</dbReference>
<reference evidence="1 2" key="1">
    <citation type="journal article" date="2014" name="Genome Announc.">
        <title>Draft genome sequence of Sclerotinia borealis, a psychrophilic plant pathogenic fungus.</title>
        <authorList>
            <person name="Mardanov A.V."/>
            <person name="Beletsky A.V."/>
            <person name="Kadnikov V.V."/>
            <person name="Ignatov A.N."/>
            <person name="Ravin N.V."/>
        </authorList>
    </citation>
    <scope>NUCLEOTIDE SEQUENCE [LARGE SCALE GENOMIC DNA]</scope>
    <source>
        <strain evidence="2">F-4157</strain>
    </source>
</reference>
<protein>
    <submittedName>
        <fullName evidence="1">Uncharacterized protein</fullName>
    </submittedName>
</protein>
<gene>
    <name evidence="1" type="ORF">SBOR_0507</name>
</gene>
<dbReference type="OrthoDB" id="3516260at2759"/>
<evidence type="ECO:0000313" key="1">
    <source>
        <dbReference type="EMBL" id="ESZ99097.1"/>
    </source>
</evidence>